<keyword evidence="4" id="KW-0175">Coiled coil</keyword>
<dbReference type="SMART" id="SM00054">
    <property type="entry name" value="EFh"/>
    <property type="match status" value="2"/>
</dbReference>
<dbReference type="SUPFAM" id="SSF47473">
    <property type="entry name" value="EF-hand"/>
    <property type="match status" value="1"/>
</dbReference>
<protein>
    <submittedName>
        <fullName evidence="8">Calmodulin</fullName>
    </submittedName>
</protein>
<evidence type="ECO:0000259" key="6">
    <source>
        <dbReference type="PROSITE" id="PS50222"/>
    </source>
</evidence>
<accession>A0A1I8GS66</accession>
<feature type="compositionally biased region" description="Acidic residues" evidence="5">
    <location>
        <begin position="1"/>
        <end position="26"/>
    </location>
</feature>
<evidence type="ECO:0000256" key="1">
    <source>
        <dbReference type="ARBA" id="ARBA00022723"/>
    </source>
</evidence>
<dbReference type="Pfam" id="PF13499">
    <property type="entry name" value="EF-hand_7"/>
    <property type="match status" value="1"/>
</dbReference>
<proteinExistence type="predicted"/>
<feature type="domain" description="EF-hand" evidence="6">
    <location>
        <begin position="207"/>
        <end position="242"/>
    </location>
</feature>
<evidence type="ECO:0000256" key="5">
    <source>
        <dbReference type="SAM" id="MobiDB-lite"/>
    </source>
</evidence>
<dbReference type="CDD" id="cd00051">
    <property type="entry name" value="EFh"/>
    <property type="match status" value="1"/>
</dbReference>
<dbReference type="PROSITE" id="PS50222">
    <property type="entry name" value="EF_HAND_2"/>
    <property type="match status" value="2"/>
</dbReference>
<dbReference type="GO" id="GO:0005509">
    <property type="term" value="F:calcium ion binding"/>
    <property type="evidence" value="ECO:0007669"/>
    <property type="project" value="InterPro"/>
</dbReference>
<dbReference type="Gene3D" id="1.10.238.10">
    <property type="entry name" value="EF-hand"/>
    <property type="match status" value="1"/>
</dbReference>
<sequence length="250" mass="28645">GEGEAAEAEEEAGEGEAAAEEAGEGEAVERKLEKALKRKKAKLLKRKLEKAKLLQRKLEKAKLLKKRRRSLKLKPMLKQNQPETYRKNLRKHLPIPTFRLRIGQNSAKRGYIEGRNVRQFVQALGQDCACQDAVMQQLGEQGFDEDSQLSLSDVNKLLSGAYRPRAQVQDDLLHSFRVFDRNGNGFLEYDELYRALFQIGSEALEESARDDFDRLVRLVDKNQDGKIDYSEFCQMVTMGVAELRRQLDED</sequence>
<evidence type="ECO:0000313" key="7">
    <source>
        <dbReference type="Proteomes" id="UP000095280"/>
    </source>
</evidence>
<evidence type="ECO:0000313" key="8">
    <source>
        <dbReference type="WBParaSite" id="maker-uti_cns_0002888-snap-gene-0.11-mRNA-1"/>
    </source>
</evidence>
<evidence type="ECO:0000256" key="4">
    <source>
        <dbReference type="SAM" id="Coils"/>
    </source>
</evidence>
<dbReference type="InterPro" id="IPR002048">
    <property type="entry name" value="EF_hand_dom"/>
</dbReference>
<dbReference type="WBParaSite" id="maker-uti_cns_0002888-snap-gene-0.11-mRNA-1">
    <property type="protein sequence ID" value="maker-uti_cns_0002888-snap-gene-0.11-mRNA-1"/>
    <property type="gene ID" value="maker-uti_cns_0002888-snap-gene-0.11"/>
</dbReference>
<feature type="region of interest" description="Disordered" evidence="5">
    <location>
        <begin position="1"/>
        <end position="27"/>
    </location>
</feature>
<feature type="domain" description="EF-hand" evidence="6">
    <location>
        <begin position="167"/>
        <end position="202"/>
    </location>
</feature>
<evidence type="ECO:0000256" key="2">
    <source>
        <dbReference type="ARBA" id="ARBA00022737"/>
    </source>
</evidence>
<feature type="coiled-coil region" evidence="4">
    <location>
        <begin position="41"/>
        <end position="74"/>
    </location>
</feature>
<dbReference type="PANTHER" id="PTHR10891">
    <property type="entry name" value="EF-HAND CALCIUM-BINDING DOMAIN CONTAINING PROTEIN"/>
    <property type="match status" value="1"/>
</dbReference>
<keyword evidence="2" id="KW-0677">Repeat</keyword>
<dbReference type="FunFam" id="1.10.238.10:FF:000003">
    <property type="entry name" value="Calmodulin A"/>
    <property type="match status" value="1"/>
</dbReference>
<keyword evidence="1" id="KW-0479">Metal-binding</keyword>
<dbReference type="Proteomes" id="UP000095280">
    <property type="component" value="Unplaced"/>
</dbReference>
<dbReference type="InterPro" id="IPR039647">
    <property type="entry name" value="EF_hand_pair_protein_CML-like"/>
</dbReference>
<dbReference type="AlphaFoldDB" id="A0A1I8GS66"/>
<dbReference type="InterPro" id="IPR018247">
    <property type="entry name" value="EF_Hand_1_Ca_BS"/>
</dbReference>
<dbReference type="PROSITE" id="PS00018">
    <property type="entry name" value="EF_HAND_1"/>
    <property type="match status" value="2"/>
</dbReference>
<keyword evidence="7" id="KW-1185">Reference proteome</keyword>
<keyword evidence="3" id="KW-0106">Calcium</keyword>
<organism evidence="7 8">
    <name type="scientific">Macrostomum lignano</name>
    <dbReference type="NCBI Taxonomy" id="282301"/>
    <lineage>
        <taxon>Eukaryota</taxon>
        <taxon>Metazoa</taxon>
        <taxon>Spiralia</taxon>
        <taxon>Lophotrochozoa</taxon>
        <taxon>Platyhelminthes</taxon>
        <taxon>Rhabditophora</taxon>
        <taxon>Macrostomorpha</taxon>
        <taxon>Macrostomida</taxon>
        <taxon>Macrostomidae</taxon>
        <taxon>Macrostomum</taxon>
    </lineage>
</organism>
<dbReference type="InterPro" id="IPR011992">
    <property type="entry name" value="EF-hand-dom_pair"/>
</dbReference>
<evidence type="ECO:0000256" key="3">
    <source>
        <dbReference type="ARBA" id="ARBA00022837"/>
    </source>
</evidence>
<reference evidence="8" key="1">
    <citation type="submission" date="2016-11" db="UniProtKB">
        <authorList>
            <consortium name="WormBaseParasite"/>
        </authorList>
    </citation>
    <scope>IDENTIFICATION</scope>
</reference>
<name>A0A1I8GS66_9PLAT</name>